<comment type="caution">
    <text evidence="7">The sequence shown here is derived from an EMBL/GenBank/DDBJ whole genome shotgun (WGS) entry which is preliminary data.</text>
</comment>
<proteinExistence type="predicted"/>
<accession>A0A392PPW6</accession>
<evidence type="ECO:0000313" key="8">
    <source>
        <dbReference type="Proteomes" id="UP000265520"/>
    </source>
</evidence>
<name>A0A392PPW6_9FABA</name>
<feature type="non-terminal residue" evidence="7">
    <location>
        <position position="1"/>
    </location>
</feature>
<evidence type="ECO:0000313" key="7">
    <source>
        <dbReference type="EMBL" id="MCI14138.1"/>
    </source>
</evidence>
<dbReference type="InterPro" id="IPR011547">
    <property type="entry name" value="SLC26A/SulP_dom"/>
</dbReference>
<dbReference type="InterPro" id="IPR001902">
    <property type="entry name" value="SLC26A/SulP_fam"/>
</dbReference>
<evidence type="ECO:0000256" key="1">
    <source>
        <dbReference type="ARBA" id="ARBA00004141"/>
    </source>
</evidence>
<keyword evidence="8" id="KW-1185">Reference proteome</keyword>
<dbReference type="AlphaFoldDB" id="A0A392PPW6"/>
<feature type="transmembrane region" description="Helical" evidence="5">
    <location>
        <begin position="7"/>
        <end position="26"/>
    </location>
</feature>
<sequence length="59" mass="6378">LGILVDFFSHSTITGFMGGTAVILILQQLKGIFGMKHFATKTNAVAVIKGIFTNRHEVS</sequence>
<dbReference type="Proteomes" id="UP000265520">
    <property type="component" value="Unassembled WGS sequence"/>
</dbReference>
<evidence type="ECO:0000256" key="3">
    <source>
        <dbReference type="ARBA" id="ARBA00022989"/>
    </source>
</evidence>
<evidence type="ECO:0000259" key="6">
    <source>
        <dbReference type="Pfam" id="PF00916"/>
    </source>
</evidence>
<keyword evidence="3 5" id="KW-1133">Transmembrane helix</keyword>
<evidence type="ECO:0000256" key="2">
    <source>
        <dbReference type="ARBA" id="ARBA00022692"/>
    </source>
</evidence>
<evidence type="ECO:0000256" key="5">
    <source>
        <dbReference type="SAM" id="Phobius"/>
    </source>
</evidence>
<organism evidence="7 8">
    <name type="scientific">Trifolium medium</name>
    <dbReference type="NCBI Taxonomy" id="97028"/>
    <lineage>
        <taxon>Eukaryota</taxon>
        <taxon>Viridiplantae</taxon>
        <taxon>Streptophyta</taxon>
        <taxon>Embryophyta</taxon>
        <taxon>Tracheophyta</taxon>
        <taxon>Spermatophyta</taxon>
        <taxon>Magnoliopsida</taxon>
        <taxon>eudicotyledons</taxon>
        <taxon>Gunneridae</taxon>
        <taxon>Pentapetalae</taxon>
        <taxon>rosids</taxon>
        <taxon>fabids</taxon>
        <taxon>Fabales</taxon>
        <taxon>Fabaceae</taxon>
        <taxon>Papilionoideae</taxon>
        <taxon>50 kb inversion clade</taxon>
        <taxon>NPAAA clade</taxon>
        <taxon>Hologalegina</taxon>
        <taxon>IRL clade</taxon>
        <taxon>Trifolieae</taxon>
        <taxon>Trifolium</taxon>
    </lineage>
</organism>
<dbReference type="GO" id="GO:0055085">
    <property type="term" value="P:transmembrane transport"/>
    <property type="evidence" value="ECO:0007669"/>
    <property type="project" value="InterPro"/>
</dbReference>
<comment type="subcellular location">
    <subcellularLocation>
        <location evidence="1">Membrane</location>
        <topology evidence="1">Multi-pass membrane protein</topology>
    </subcellularLocation>
</comment>
<keyword evidence="2 5" id="KW-0812">Transmembrane</keyword>
<dbReference type="Pfam" id="PF00916">
    <property type="entry name" value="Sulfate_transp"/>
    <property type="match status" value="1"/>
</dbReference>
<reference evidence="7 8" key="1">
    <citation type="journal article" date="2018" name="Front. Plant Sci.">
        <title>Red Clover (Trifolium pratense) and Zigzag Clover (T. medium) - A Picture of Genomic Similarities and Differences.</title>
        <authorList>
            <person name="Dluhosova J."/>
            <person name="Istvanek J."/>
            <person name="Nedelnik J."/>
            <person name="Repkova J."/>
        </authorList>
    </citation>
    <scope>NUCLEOTIDE SEQUENCE [LARGE SCALE GENOMIC DNA]</scope>
    <source>
        <strain evidence="8">cv. 10/8</strain>
        <tissue evidence="7">Leaf</tissue>
    </source>
</reference>
<dbReference type="PANTHER" id="PTHR11814">
    <property type="entry name" value="SULFATE TRANSPORTER"/>
    <property type="match status" value="1"/>
</dbReference>
<dbReference type="EMBL" id="LXQA010091135">
    <property type="protein sequence ID" value="MCI14138.1"/>
    <property type="molecule type" value="Genomic_DNA"/>
</dbReference>
<protein>
    <submittedName>
        <fullName evidence="7">Sulfate/bicarbonate/oxalate exchanger and transporter sat-1</fullName>
    </submittedName>
</protein>
<evidence type="ECO:0000256" key="4">
    <source>
        <dbReference type="ARBA" id="ARBA00023136"/>
    </source>
</evidence>
<dbReference type="GO" id="GO:0016020">
    <property type="term" value="C:membrane"/>
    <property type="evidence" value="ECO:0007669"/>
    <property type="project" value="UniProtKB-SubCell"/>
</dbReference>
<feature type="domain" description="SLC26A/SulP transporter" evidence="6">
    <location>
        <begin position="1"/>
        <end position="58"/>
    </location>
</feature>
<keyword evidence="4 5" id="KW-0472">Membrane</keyword>